<dbReference type="FunFam" id="3.40.970.10:FF:000001">
    <property type="entry name" value="Ribonuclease H1"/>
    <property type="match status" value="1"/>
</dbReference>
<feature type="compositionally biased region" description="Low complexity" evidence="10">
    <location>
        <begin position="137"/>
        <end position="157"/>
    </location>
</feature>
<evidence type="ECO:0000256" key="5">
    <source>
        <dbReference type="ARBA" id="ARBA00022722"/>
    </source>
</evidence>
<evidence type="ECO:0000256" key="2">
    <source>
        <dbReference type="ARBA" id="ARBA00001946"/>
    </source>
</evidence>
<dbReference type="EMBL" id="NIVC01000614">
    <property type="protein sequence ID" value="PAA79841.1"/>
    <property type="molecule type" value="Genomic_DNA"/>
</dbReference>
<dbReference type="CDD" id="cd09280">
    <property type="entry name" value="RNase_HI_eukaryote_like"/>
    <property type="match status" value="1"/>
</dbReference>
<keyword evidence="9" id="KW-0460">Magnesium</keyword>
<evidence type="ECO:0000313" key="13">
    <source>
        <dbReference type="Proteomes" id="UP000215902"/>
    </source>
</evidence>
<organism evidence="12 13">
    <name type="scientific">Macrostomum lignano</name>
    <dbReference type="NCBI Taxonomy" id="282301"/>
    <lineage>
        <taxon>Eukaryota</taxon>
        <taxon>Metazoa</taxon>
        <taxon>Spiralia</taxon>
        <taxon>Lophotrochozoa</taxon>
        <taxon>Platyhelminthes</taxon>
        <taxon>Rhabditophora</taxon>
        <taxon>Macrostomorpha</taxon>
        <taxon>Macrostomida</taxon>
        <taxon>Macrostomidae</taxon>
        <taxon>Macrostomum</taxon>
    </lineage>
</organism>
<dbReference type="InterPro" id="IPR037056">
    <property type="entry name" value="RNase_H1_N_sf"/>
</dbReference>
<comment type="caution">
    <text evidence="12">The sequence shown here is derived from an EMBL/GenBank/DDBJ whole genome shotgun (WGS) entry which is preliminary data.</text>
</comment>
<dbReference type="SUPFAM" id="SSF55658">
    <property type="entry name" value="L9 N-domain-like"/>
    <property type="match status" value="1"/>
</dbReference>
<keyword evidence="6" id="KW-0479">Metal-binding</keyword>
<dbReference type="EC" id="3.1.26.4" evidence="4"/>
<dbReference type="PROSITE" id="PS50879">
    <property type="entry name" value="RNASE_H_1"/>
    <property type="match status" value="1"/>
</dbReference>
<comment type="catalytic activity">
    <reaction evidence="1">
        <text>Endonucleolytic cleavage to 5'-phosphomonoester.</text>
        <dbReference type="EC" id="3.1.26.4"/>
    </reaction>
</comment>
<dbReference type="InterPro" id="IPR012337">
    <property type="entry name" value="RNaseH-like_sf"/>
</dbReference>
<dbReference type="Gene3D" id="3.30.420.10">
    <property type="entry name" value="Ribonuclease H-like superfamily/Ribonuclease H"/>
    <property type="match status" value="1"/>
</dbReference>
<dbReference type="Pfam" id="PF00075">
    <property type="entry name" value="RNase_H"/>
    <property type="match status" value="1"/>
</dbReference>
<protein>
    <recommendedName>
        <fullName evidence="4">ribonuclease H</fullName>
        <ecNumber evidence="4">3.1.26.4</ecNumber>
    </recommendedName>
</protein>
<evidence type="ECO:0000256" key="9">
    <source>
        <dbReference type="ARBA" id="ARBA00022842"/>
    </source>
</evidence>
<dbReference type="GO" id="GO:0043137">
    <property type="term" value="P:DNA replication, removal of RNA primer"/>
    <property type="evidence" value="ECO:0007669"/>
    <property type="project" value="TreeGrafter"/>
</dbReference>
<dbReference type="PANTHER" id="PTHR10642:SF26">
    <property type="entry name" value="RIBONUCLEASE H1"/>
    <property type="match status" value="1"/>
</dbReference>
<evidence type="ECO:0000259" key="11">
    <source>
        <dbReference type="PROSITE" id="PS50879"/>
    </source>
</evidence>
<dbReference type="GO" id="GO:0000287">
    <property type="term" value="F:magnesium ion binding"/>
    <property type="evidence" value="ECO:0007669"/>
    <property type="project" value="InterPro"/>
</dbReference>
<dbReference type="InterPro" id="IPR036397">
    <property type="entry name" value="RNaseH_sf"/>
</dbReference>
<evidence type="ECO:0000256" key="8">
    <source>
        <dbReference type="ARBA" id="ARBA00022801"/>
    </source>
</evidence>
<dbReference type="InterPro" id="IPR009027">
    <property type="entry name" value="Ribosomal_bL9/RNase_H1_N"/>
</dbReference>
<dbReference type="GO" id="GO:0004523">
    <property type="term" value="F:RNA-DNA hybrid ribonuclease activity"/>
    <property type="evidence" value="ECO:0007669"/>
    <property type="project" value="UniProtKB-EC"/>
</dbReference>
<feature type="region of interest" description="Disordered" evidence="10">
    <location>
        <begin position="133"/>
        <end position="182"/>
    </location>
</feature>
<name>A0A267G1D6_9PLAT</name>
<proteinExistence type="inferred from homology"/>
<keyword evidence="8" id="KW-0378">Hydrolase</keyword>
<feature type="domain" description="RNase H type-1" evidence="11">
    <location>
        <begin position="170"/>
        <end position="318"/>
    </location>
</feature>
<dbReference type="AlphaFoldDB" id="A0A267G1D6"/>
<dbReference type="Pfam" id="PF01693">
    <property type="entry name" value="Cauli_VI"/>
    <property type="match status" value="1"/>
</dbReference>
<feature type="region of interest" description="Disordered" evidence="10">
    <location>
        <begin position="74"/>
        <end position="96"/>
    </location>
</feature>
<dbReference type="SUPFAM" id="SSF53098">
    <property type="entry name" value="Ribonuclease H-like"/>
    <property type="match status" value="1"/>
</dbReference>
<feature type="non-terminal residue" evidence="12">
    <location>
        <position position="1"/>
    </location>
</feature>
<dbReference type="InterPro" id="IPR050092">
    <property type="entry name" value="RNase_H"/>
</dbReference>
<evidence type="ECO:0000256" key="10">
    <source>
        <dbReference type="SAM" id="MobiDB-lite"/>
    </source>
</evidence>
<accession>A0A267G1D6</accession>
<dbReference type="PANTHER" id="PTHR10642">
    <property type="entry name" value="RIBONUCLEASE H1"/>
    <property type="match status" value="1"/>
</dbReference>
<evidence type="ECO:0000256" key="1">
    <source>
        <dbReference type="ARBA" id="ARBA00000077"/>
    </source>
</evidence>
<comment type="cofactor">
    <cofactor evidence="2">
        <name>Mg(2+)</name>
        <dbReference type="ChEBI" id="CHEBI:18420"/>
    </cofactor>
</comment>
<evidence type="ECO:0000256" key="7">
    <source>
        <dbReference type="ARBA" id="ARBA00022759"/>
    </source>
</evidence>
<dbReference type="InterPro" id="IPR011320">
    <property type="entry name" value="RNase_H1_N"/>
</dbReference>
<dbReference type="Gene3D" id="3.40.970.10">
    <property type="entry name" value="Ribonuclease H1, N-terminal domain"/>
    <property type="match status" value="1"/>
</dbReference>
<dbReference type="InterPro" id="IPR017067">
    <property type="entry name" value="RNase_H1_euk"/>
</dbReference>
<dbReference type="InterPro" id="IPR002156">
    <property type="entry name" value="RNaseH_domain"/>
</dbReference>
<dbReference type="Proteomes" id="UP000215902">
    <property type="component" value="Unassembled WGS sequence"/>
</dbReference>
<dbReference type="OrthoDB" id="407198at2759"/>
<dbReference type="STRING" id="282301.A0A267G1D6"/>
<evidence type="ECO:0000256" key="4">
    <source>
        <dbReference type="ARBA" id="ARBA00012180"/>
    </source>
</evidence>
<keyword evidence="5" id="KW-0540">Nuclease</keyword>
<sequence>IRSAVTAVRHPTSLILLSAAPAPPCRMPFYAVKRGLVTGVFNTWLECQAQVVGFPGARYKKFSTVEEAQMFVSAPHTPPRVSTGASKKSKGPPSLATVAKSLSGGFQTGAAAASTSSTAFVATVCQDGSVVTSVARQQRPQNPQLHQQQPYPHQPHQGTKRKRSPTPPPANPPLIVYTDGACHSNGRDNSRAGIGVYFGDGHPWNVAERHPGRQTNNAAEIAAAKRAVEIAEREGVEALEVRTDSQFLISCLTAWLPKWRRNGWRLSDGGTVRVRQEIESLADLLDSTRVRVNFRHVRGHSGNHGNEMADRLANQGADAPLLGEAGAAAAASQLRNSWK</sequence>
<keyword evidence="7" id="KW-0255">Endonuclease</keyword>
<keyword evidence="13" id="KW-1185">Reference proteome</keyword>
<evidence type="ECO:0000256" key="3">
    <source>
        <dbReference type="ARBA" id="ARBA00005300"/>
    </source>
</evidence>
<dbReference type="PIRSF" id="PIRSF036852">
    <property type="entry name" value="Ribonuclease_H1_euk"/>
    <property type="match status" value="1"/>
</dbReference>
<comment type="similarity">
    <text evidence="3">Belongs to the RNase H family.</text>
</comment>
<evidence type="ECO:0000313" key="12">
    <source>
        <dbReference type="EMBL" id="PAA79841.1"/>
    </source>
</evidence>
<dbReference type="FunFam" id="3.30.420.10:FF:000115">
    <property type="entry name" value="Ribonuclease H"/>
    <property type="match status" value="1"/>
</dbReference>
<evidence type="ECO:0000256" key="6">
    <source>
        <dbReference type="ARBA" id="ARBA00022723"/>
    </source>
</evidence>
<reference evidence="12 13" key="1">
    <citation type="submission" date="2017-06" db="EMBL/GenBank/DDBJ databases">
        <title>A platform for efficient transgenesis in Macrostomum lignano, a flatworm model organism for stem cell research.</title>
        <authorList>
            <person name="Berezikov E."/>
        </authorList>
    </citation>
    <scope>NUCLEOTIDE SEQUENCE [LARGE SCALE GENOMIC DNA]</scope>
    <source>
        <strain evidence="12">DV1</strain>
        <tissue evidence="12">Whole organism</tissue>
    </source>
</reference>
<gene>
    <name evidence="12" type="ORF">BOX15_Mlig031007g2</name>
</gene>
<dbReference type="GO" id="GO:0003676">
    <property type="term" value="F:nucleic acid binding"/>
    <property type="evidence" value="ECO:0007669"/>
    <property type="project" value="InterPro"/>
</dbReference>